<dbReference type="EMBL" id="MT141678">
    <property type="protein sequence ID" value="QJA69114.1"/>
    <property type="molecule type" value="Genomic_DNA"/>
</dbReference>
<accession>A0A6M3JGB0</accession>
<reference evidence="3" key="1">
    <citation type="submission" date="2020-03" db="EMBL/GenBank/DDBJ databases">
        <title>The deep terrestrial virosphere.</title>
        <authorList>
            <person name="Holmfeldt K."/>
            <person name="Nilsson E."/>
            <person name="Simone D."/>
            <person name="Lopez-Fernandez M."/>
            <person name="Wu X."/>
            <person name="de Brujin I."/>
            <person name="Lundin D."/>
            <person name="Andersson A."/>
            <person name="Bertilsson S."/>
            <person name="Dopson M."/>
        </authorList>
    </citation>
    <scope>NUCLEOTIDE SEQUENCE</scope>
    <source>
        <strain evidence="3">MM415A05061</strain>
        <strain evidence="2">MM415B01829</strain>
    </source>
</reference>
<keyword evidence="1" id="KW-1133">Transmembrane helix</keyword>
<keyword evidence="1" id="KW-0472">Membrane</keyword>
<keyword evidence="1" id="KW-0812">Transmembrane</keyword>
<name>A0A6M3JGB0_9ZZZZ</name>
<gene>
    <name evidence="3" type="ORF">MM415A05061_0013</name>
    <name evidence="2" type="ORF">MM415B01829_0012</name>
</gene>
<protein>
    <submittedName>
        <fullName evidence="3">Uncharacterized protein</fullName>
    </submittedName>
</protein>
<evidence type="ECO:0000256" key="1">
    <source>
        <dbReference type="SAM" id="Phobius"/>
    </source>
</evidence>
<sequence length="72" mass="7493">MENIVATGVIIAIVNAVKIQWKQVKGLYAVLLAVVLGAVAGYFSFGGVVGVENGILVGLFASGVYKVVVDRK</sequence>
<organism evidence="3">
    <name type="scientific">viral metagenome</name>
    <dbReference type="NCBI Taxonomy" id="1070528"/>
    <lineage>
        <taxon>unclassified sequences</taxon>
        <taxon>metagenomes</taxon>
        <taxon>organismal metagenomes</taxon>
    </lineage>
</organism>
<feature type="transmembrane region" description="Helical" evidence="1">
    <location>
        <begin position="27"/>
        <end position="45"/>
    </location>
</feature>
<dbReference type="EMBL" id="MT141224">
    <property type="protein sequence ID" value="QJA56529.1"/>
    <property type="molecule type" value="Genomic_DNA"/>
</dbReference>
<evidence type="ECO:0000313" key="2">
    <source>
        <dbReference type="EMBL" id="QJA56529.1"/>
    </source>
</evidence>
<evidence type="ECO:0000313" key="3">
    <source>
        <dbReference type="EMBL" id="QJA69114.1"/>
    </source>
</evidence>
<dbReference type="AlphaFoldDB" id="A0A6M3JGB0"/>
<proteinExistence type="predicted"/>